<dbReference type="EMBL" id="JAQSVD010000003">
    <property type="protein sequence ID" value="MDE1470046.1"/>
    <property type="molecule type" value="Genomic_DNA"/>
</dbReference>
<evidence type="ECO:0000313" key="3">
    <source>
        <dbReference type="Proteomes" id="UP001215087"/>
    </source>
</evidence>
<gene>
    <name evidence="2" type="ORF">PTZ04_07240</name>
</gene>
<keyword evidence="2" id="KW-0808">Transferase</keyword>
<dbReference type="InterPro" id="IPR007345">
    <property type="entry name" value="Polysacch_pyruvyl_Trfase"/>
</dbReference>
<name>A0ABT5UQD6_EUBLI</name>
<reference evidence="2 3" key="1">
    <citation type="submission" date="2023-02" db="EMBL/GenBank/DDBJ databases">
        <title>Comparative genome analysis of Eubacterium limosum species.</title>
        <authorList>
            <person name="Bak J.E."/>
        </authorList>
    </citation>
    <scope>NUCLEOTIDE SEQUENCE [LARGE SCALE GENOMIC DNA]</scope>
    <source>
        <strain evidence="2 3">KGMB01548</strain>
    </source>
</reference>
<sequence>MKTGILSMQRVINYGSFLQAYALKRTIEGFNNMCDFINIVPGKQINLPPKINTVQKIINVKGHFLLKLKYKKYVNTRNTRFINAFFPILGIEKEETKNNNRYDAVVIGSDEVFNGTQQCTWGFTEQLYGKGLNAPLVISYAGSFGATTLEKIQHYHIERPIGENLKNLKAVSVRDQNSADIVKTLCGFEPEQHIDPTLIYDFTELEPQKINDENYILIYGYDNRIKERDIIQKVKKIARKEKLTIISAGVWQDWCDKNILVTPFELLAYFRNAKYVVTDTFHGTVFSIKQNRPFVTILRKDNTEKLYDLLRRFNLTDRSVVLDDDLYQKLNETINYEAVNKIIEKEKEKSIAYLRKYLT</sequence>
<protein>
    <submittedName>
        <fullName evidence="2">Polysaccharide pyruvyl transferase family protein</fullName>
    </submittedName>
</protein>
<comment type="caution">
    <text evidence="2">The sequence shown here is derived from an EMBL/GenBank/DDBJ whole genome shotgun (WGS) entry which is preliminary data.</text>
</comment>
<evidence type="ECO:0000313" key="2">
    <source>
        <dbReference type="EMBL" id="MDE1470046.1"/>
    </source>
</evidence>
<dbReference type="Proteomes" id="UP001215087">
    <property type="component" value="Unassembled WGS sequence"/>
</dbReference>
<dbReference type="Pfam" id="PF04230">
    <property type="entry name" value="PS_pyruv_trans"/>
    <property type="match status" value="1"/>
</dbReference>
<proteinExistence type="predicted"/>
<evidence type="ECO:0000259" key="1">
    <source>
        <dbReference type="Pfam" id="PF04230"/>
    </source>
</evidence>
<dbReference type="GO" id="GO:0016740">
    <property type="term" value="F:transferase activity"/>
    <property type="evidence" value="ECO:0007669"/>
    <property type="project" value="UniProtKB-KW"/>
</dbReference>
<dbReference type="RefSeq" id="WP_227205266.1">
    <property type="nucleotide sequence ID" value="NZ_CP171347.1"/>
</dbReference>
<feature type="domain" description="Polysaccharide pyruvyl transferase" evidence="1">
    <location>
        <begin position="13"/>
        <end position="298"/>
    </location>
</feature>
<keyword evidence="3" id="KW-1185">Reference proteome</keyword>
<organism evidence="2 3">
    <name type="scientific">Eubacterium limosum</name>
    <dbReference type="NCBI Taxonomy" id="1736"/>
    <lineage>
        <taxon>Bacteria</taxon>
        <taxon>Bacillati</taxon>
        <taxon>Bacillota</taxon>
        <taxon>Clostridia</taxon>
        <taxon>Eubacteriales</taxon>
        <taxon>Eubacteriaceae</taxon>
        <taxon>Eubacterium</taxon>
    </lineage>
</organism>
<accession>A0ABT5UQD6</accession>